<organism evidence="2 3">
    <name type="scientific">Sphingomonas donggukensis</name>
    <dbReference type="NCBI Taxonomy" id="2949093"/>
    <lineage>
        <taxon>Bacteria</taxon>
        <taxon>Pseudomonadati</taxon>
        <taxon>Pseudomonadota</taxon>
        <taxon>Alphaproteobacteria</taxon>
        <taxon>Sphingomonadales</taxon>
        <taxon>Sphingomonadaceae</taxon>
        <taxon>Sphingomonas</taxon>
    </lineage>
</organism>
<dbReference type="Pfam" id="PF06764">
    <property type="entry name" value="DUF1223"/>
    <property type="match status" value="1"/>
</dbReference>
<protein>
    <submittedName>
        <fullName evidence="2">DUF1223 domain-containing protein</fullName>
    </submittedName>
</protein>
<evidence type="ECO:0000313" key="3">
    <source>
        <dbReference type="Proteomes" id="UP001055580"/>
    </source>
</evidence>
<dbReference type="PANTHER" id="PTHR36057:SF1">
    <property type="entry name" value="LIPOPROTEIN LIPID ATTACHMENT SITE-LIKE PROTEIN, PUTATIVE (DUF1223)-RELATED"/>
    <property type="match status" value="1"/>
</dbReference>
<dbReference type="PANTHER" id="PTHR36057">
    <property type="match status" value="1"/>
</dbReference>
<dbReference type="EMBL" id="CP098401">
    <property type="protein sequence ID" value="URW76331.1"/>
    <property type="molecule type" value="Genomic_DNA"/>
</dbReference>
<dbReference type="InterPro" id="IPR010634">
    <property type="entry name" value="DUF1223"/>
</dbReference>
<evidence type="ECO:0000256" key="1">
    <source>
        <dbReference type="SAM" id="SignalP"/>
    </source>
</evidence>
<dbReference type="SUPFAM" id="SSF52833">
    <property type="entry name" value="Thioredoxin-like"/>
    <property type="match status" value="1"/>
</dbReference>
<sequence>MILVLGSVTVASALNVPASAADRANPTVVELFTAQGCAACPPAQAAVNALAGRDDLIVLTFAVTYWDSLGWRDRFAQPAFTARQRAYAQVGKRQLATPQVVLNGRFAVVGNDRDVLMRAIDSADRGDRGPAIAVVDGWLTVAADARSARRADVWLVSYDPRTIAVPVRAGENAGRTLPHRNVVRRLDRIGAWSGTAIRYPLPPPRGGLRRAVLVQSADGGAIVAARVVE</sequence>
<evidence type="ECO:0000313" key="2">
    <source>
        <dbReference type="EMBL" id="URW76331.1"/>
    </source>
</evidence>
<keyword evidence="1" id="KW-0732">Signal</keyword>
<name>A0ABY4TVB7_9SPHN</name>
<keyword evidence="3" id="KW-1185">Reference proteome</keyword>
<feature type="signal peptide" evidence="1">
    <location>
        <begin position="1"/>
        <end position="20"/>
    </location>
</feature>
<proteinExistence type="predicted"/>
<dbReference type="InterPro" id="IPR036249">
    <property type="entry name" value="Thioredoxin-like_sf"/>
</dbReference>
<feature type="chain" id="PRO_5046958136" evidence="1">
    <location>
        <begin position="21"/>
        <end position="229"/>
    </location>
</feature>
<gene>
    <name evidence="2" type="ORF">M9980_03675</name>
</gene>
<dbReference type="RefSeq" id="WP_250753451.1">
    <property type="nucleotide sequence ID" value="NZ_CP098401.1"/>
</dbReference>
<accession>A0ABY4TVB7</accession>
<dbReference type="Proteomes" id="UP001055580">
    <property type="component" value="Chromosome"/>
</dbReference>
<reference evidence="2" key="1">
    <citation type="submission" date="2022-05" db="EMBL/GenBank/DDBJ databases">
        <title>Sphingomonas sp. strain RMG20 Genome sequencing and assembly.</title>
        <authorList>
            <person name="Kim I."/>
        </authorList>
    </citation>
    <scope>NUCLEOTIDE SEQUENCE</scope>
    <source>
        <strain evidence="2">RMG20</strain>
    </source>
</reference>